<evidence type="ECO:0000313" key="2">
    <source>
        <dbReference type="EMBL" id="GAA1827605.1"/>
    </source>
</evidence>
<feature type="region of interest" description="Disordered" evidence="1">
    <location>
        <begin position="56"/>
        <end position="75"/>
    </location>
</feature>
<protein>
    <submittedName>
        <fullName evidence="2">Uncharacterized protein</fullName>
    </submittedName>
</protein>
<organism evidence="2 3">
    <name type="scientific">Luedemannella flava</name>
    <dbReference type="NCBI Taxonomy" id="349316"/>
    <lineage>
        <taxon>Bacteria</taxon>
        <taxon>Bacillati</taxon>
        <taxon>Actinomycetota</taxon>
        <taxon>Actinomycetes</taxon>
        <taxon>Micromonosporales</taxon>
        <taxon>Micromonosporaceae</taxon>
        <taxon>Luedemannella</taxon>
    </lineage>
</organism>
<dbReference type="EMBL" id="BAAALT010000240">
    <property type="protein sequence ID" value="GAA1827605.1"/>
    <property type="molecule type" value="Genomic_DNA"/>
</dbReference>
<name>A0ABP4YVH3_9ACTN</name>
<proteinExistence type="predicted"/>
<keyword evidence="3" id="KW-1185">Reference proteome</keyword>
<reference evidence="3" key="1">
    <citation type="journal article" date="2019" name="Int. J. Syst. Evol. Microbiol.">
        <title>The Global Catalogue of Microorganisms (GCM) 10K type strain sequencing project: providing services to taxonomists for standard genome sequencing and annotation.</title>
        <authorList>
            <consortium name="The Broad Institute Genomics Platform"/>
            <consortium name="The Broad Institute Genome Sequencing Center for Infectious Disease"/>
            <person name="Wu L."/>
            <person name="Ma J."/>
        </authorList>
    </citation>
    <scope>NUCLEOTIDE SEQUENCE [LARGE SCALE GENOMIC DNA]</scope>
    <source>
        <strain evidence="3">JCM 13250</strain>
    </source>
</reference>
<comment type="caution">
    <text evidence="2">The sequence shown here is derived from an EMBL/GenBank/DDBJ whole genome shotgun (WGS) entry which is preliminary data.</text>
</comment>
<gene>
    <name evidence="2" type="ORF">GCM10009682_53590</name>
</gene>
<accession>A0ABP4YVH3</accession>
<feature type="compositionally biased region" description="Basic and acidic residues" evidence="1">
    <location>
        <begin position="31"/>
        <end position="40"/>
    </location>
</feature>
<dbReference type="Proteomes" id="UP001500218">
    <property type="component" value="Unassembled WGS sequence"/>
</dbReference>
<feature type="region of interest" description="Disordered" evidence="1">
    <location>
        <begin position="92"/>
        <end position="115"/>
    </location>
</feature>
<feature type="region of interest" description="Disordered" evidence="1">
    <location>
        <begin position="1"/>
        <end position="40"/>
    </location>
</feature>
<sequence>MSAPSGWDTDRDGMPNAWESANGFNPNAADHNGDADGDGYRNIEEYLDYAAQGSPALSTTAAPTTRPVTSAPVTSAAVTTAPVTSAAVTTRATTTPSTGSGACTATYATTNSWSG</sequence>
<evidence type="ECO:0000256" key="1">
    <source>
        <dbReference type="SAM" id="MobiDB-lite"/>
    </source>
</evidence>
<evidence type="ECO:0000313" key="3">
    <source>
        <dbReference type="Proteomes" id="UP001500218"/>
    </source>
</evidence>
<feature type="compositionally biased region" description="Low complexity" evidence="1">
    <location>
        <begin position="92"/>
        <end position="106"/>
    </location>
</feature>